<feature type="transmembrane region" description="Helical" evidence="1">
    <location>
        <begin position="20"/>
        <end position="37"/>
    </location>
</feature>
<keyword evidence="1" id="KW-0472">Membrane</keyword>
<feature type="transmembrane region" description="Helical" evidence="1">
    <location>
        <begin position="66"/>
        <end position="84"/>
    </location>
</feature>
<dbReference type="Proteomes" id="UP001596138">
    <property type="component" value="Unassembled WGS sequence"/>
</dbReference>
<name>A0ABW1T0L0_9ACTN</name>
<comment type="caution">
    <text evidence="2">The sequence shown here is derived from an EMBL/GenBank/DDBJ whole genome shotgun (WGS) entry which is preliminary data.</text>
</comment>
<evidence type="ECO:0000313" key="2">
    <source>
        <dbReference type="EMBL" id="MFC6238248.1"/>
    </source>
</evidence>
<dbReference type="Pfam" id="PF14019">
    <property type="entry name" value="DUF4235"/>
    <property type="match status" value="1"/>
</dbReference>
<dbReference type="RefSeq" id="WP_386766297.1">
    <property type="nucleotide sequence ID" value="NZ_JBHSTI010000008.1"/>
</dbReference>
<accession>A0ABW1T0L0</accession>
<dbReference type="InterPro" id="IPR025329">
    <property type="entry name" value="DUF4235"/>
</dbReference>
<organism evidence="2 3">
    <name type="scientific">Longivirga aurantiaca</name>
    <dbReference type="NCBI Taxonomy" id="1837743"/>
    <lineage>
        <taxon>Bacteria</taxon>
        <taxon>Bacillati</taxon>
        <taxon>Actinomycetota</taxon>
        <taxon>Actinomycetes</taxon>
        <taxon>Sporichthyales</taxon>
        <taxon>Sporichthyaceae</taxon>
        <taxon>Longivirga</taxon>
    </lineage>
</organism>
<keyword evidence="3" id="KW-1185">Reference proteome</keyword>
<gene>
    <name evidence="2" type="ORF">ACFQGU_10185</name>
</gene>
<sequence>MSDDLELPALDDDDLVEVSTALKIAAPVLALGAGWLVRKALDGVYQKTTGAAPPKAADREVNIGRVLVYAAATAVAIAMVNVAIDRMTAPKHRSISA</sequence>
<evidence type="ECO:0000313" key="3">
    <source>
        <dbReference type="Proteomes" id="UP001596138"/>
    </source>
</evidence>
<dbReference type="EMBL" id="JBHSTI010000008">
    <property type="protein sequence ID" value="MFC6238248.1"/>
    <property type="molecule type" value="Genomic_DNA"/>
</dbReference>
<reference evidence="3" key="1">
    <citation type="journal article" date="2019" name="Int. J. Syst. Evol. Microbiol.">
        <title>The Global Catalogue of Microorganisms (GCM) 10K type strain sequencing project: providing services to taxonomists for standard genome sequencing and annotation.</title>
        <authorList>
            <consortium name="The Broad Institute Genomics Platform"/>
            <consortium name="The Broad Institute Genome Sequencing Center for Infectious Disease"/>
            <person name="Wu L."/>
            <person name="Ma J."/>
        </authorList>
    </citation>
    <scope>NUCLEOTIDE SEQUENCE [LARGE SCALE GENOMIC DNA]</scope>
    <source>
        <strain evidence="3">CGMCC 4.7317</strain>
    </source>
</reference>
<keyword evidence="1" id="KW-0812">Transmembrane</keyword>
<evidence type="ECO:0000256" key="1">
    <source>
        <dbReference type="SAM" id="Phobius"/>
    </source>
</evidence>
<protein>
    <submittedName>
        <fullName evidence="2">DUF4235 domain-containing protein</fullName>
    </submittedName>
</protein>
<keyword evidence="1" id="KW-1133">Transmembrane helix</keyword>
<proteinExistence type="predicted"/>